<dbReference type="InterPro" id="IPR015633">
    <property type="entry name" value="E2F"/>
</dbReference>
<dbReference type="Proteomes" id="UP001153069">
    <property type="component" value="Unassembled WGS sequence"/>
</dbReference>
<dbReference type="AlphaFoldDB" id="A0A9N8EZK7"/>
<dbReference type="GO" id="GO:0000978">
    <property type="term" value="F:RNA polymerase II cis-regulatory region sequence-specific DNA binding"/>
    <property type="evidence" value="ECO:0007669"/>
    <property type="project" value="InterPro"/>
</dbReference>
<dbReference type="InterPro" id="IPR032198">
    <property type="entry name" value="E2F_CC-MB"/>
</dbReference>
<feature type="region of interest" description="Disordered" evidence="6">
    <location>
        <begin position="588"/>
        <end position="674"/>
    </location>
</feature>
<evidence type="ECO:0000313" key="9">
    <source>
        <dbReference type="Proteomes" id="UP001153069"/>
    </source>
</evidence>
<dbReference type="Pfam" id="PF16421">
    <property type="entry name" value="E2F_CC-MB"/>
    <property type="match status" value="1"/>
</dbReference>
<organism evidence="8 9">
    <name type="scientific">Seminavis robusta</name>
    <dbReference type="NCBI Taxonomy" id="568900"/>
    <lineage>
        <taxon>Eukaryota</taxon>
        <taxon>Sar</taxon>
        <taxon>Stramenopiles</taxon>
        <taxon>Ochrophyta</taxon>
        <taxon>Bacillariophyta</taxon>
        <taxon>Bacillariophyceae</taxon>
        <taxon>Bacillariophycidae</taxon>
        <taxon>Naviculales</taxon>
        <taxon>Naviculaceae</taxon>
        <taxon>Seminavis</taxon>
    </lineage>
</organism>
<dbReference type="PANTHER" id="PTHR12081:SF18">
    <property type="entry name" value="TRANSCRIPTION FACTOR E2F2-RELATED"/>
    <property type="match status" value="1"/>
</dbReference>
<feature type="domain" description="E2F/DP family winged-helix DNA-binding" evidence="7">
    <location>
        <begin position="166"/>
        <end position="231"/>
    </location>
</feature>
<keyword evidence="5" id="KW-0539">Nucleus</keyword>
<dbReference type="SUPFAM" id="SSF46785">
    <property type="entry name" value="Winged helix' DNA-binding domain"/>
    <property type="match status" value="1"/>
</dbReference>
<dbReference type="GO" id="GO:0090575">
    <property type="term" value="C:RNA polymerase II transcription regulator complex"/>
    <property type="evidence" value="ECO:0007669"/>
    <property type="project" value="TreeGrafter"/>
</dbReference>
<dbReference type="InterPro" id="IPR036390">
    <property type="entry name" value="WH_DNA-bd_sf"/>
</dbReference>
<feature type="compositionally biased region" description="Basic and acidic residues" evidence="6">
    <location>
        <begin position="398"/>
        <end position="428"/>
    </location>
</feature>
<dbReference type="SMART" id="SM01372">
    <property type="entry name" value="E2F_TDP"/>
    <property type="match status" value="1"/>
</dbReference>
<dbReference type="Gene3D" id="6.10.250.540">
    <property type="match status" value="1"/>
</dbReference>
<dbReference type="SUPFAM" id="SSF144074">
    <property type="entry name" value="E2F-DP heterodimerization region"/>
    <property type="match status" value="1"/>
</dbReference>
<feature type="compositionally biased region" description="Pro residues" evidence="6">
    <location>
        <begin position="63"/>
        <end position="74"/>
    </location>
</feature>
<feature type="compositionally biased region" description="Polar residues" evidence="6">
    <location>
        <begin position="134"/>
        <end position="167"/>
    </location>
</feature>
<dbReference type="EMBL" id="CAICTM010002694">
    <property type="protein sequence ID" value="CAB9529982.1"/>
    <property type="molecule type" value="Genomic_DNA"/>
</dbReference>
<accession>A0A9N8EZK7</accession>
<comment type="subcellular location">
    <subcellularLocation>
        <location evidence="5">Nucleus</location>
    </subcellularLocation>
</comment>
<comment type="caution">
    <text evidence="8">The sequence shown here is derived from an EMBL/GenBank/DDBJ whole genome shotgun (WGS) entry which is preliminary data.</text>
</comment>
<reference evidence="8" key="1">
    <citation type="submission" date="2020-06" db="EMBL/GenBank/DDBJ databases">
        <authorList>
            <consortium name="Plant Systems Biology data submission"/>
        </authorList>
    </citation>
    <scope>NUCLEOTIDE SEQUENCE</scope>
    <source>
        <strain evidence="8">D6</strain>
    </source>
</reference>
<evidence type="ECO:0000256" key="1">
    <source>
        <dbReference type="ARBA" id="ARBA00010940"/>
    </source>
</evidence>
<evidence type="ECO:0000256" key="6">
    <source>
        <dbReference type="SAM" id="MobiDB-lite"/>
    </source>
</evidence>
<feature type="compositionally biased region" description="Basic and acidic residues" evidence="6">
    <location>
        <begin position="498"/>
        <end position="529"/>
    </location>
</feature>
<comment type="similarity">
    <text evidence="1 5">Belongs to the E2F/DP family.</text>
</comment>
<dbReference type="Gene3D" id="1.10.10.10">
    <property type="entry name" value="Winged helix-like DNA-binding domain superfamily/Winged helix DNA-binding domain"/>
    <property type="match status" value="1"/>
</dbReference>
<evidence type="ECO:0000259" key="7">
    <source>
        <dbReference type="SMART" id="SM01372"/>
    </source>
</evidence>
<feature type="compositionally biased region" description="Basic residues" evidence="6">
    <location>
        <begin position="665"/>
        <end position="674"/>
    </location>
</feature>
<feature type="compositionally biased region" description="Basic and acidic residues" evidence="6">
    <location>
        <begin position="442"/>
        <end position="464"/>
    </location>
</feature>
<evidence type="ECO:0000256" key="3">
    <source>
        <dbReference type="ARBA" id="ARBA00023125"/>
    </source>
</evidence>
<name>A0A9N8EZK7_9STRA</name>
<evidence type="ECO:0000256" key="2">
    <source>
        <dbReference type="ARBA" id="ARBA00023015"/>
    </source>
</evidence>
<evidence type="ECO:0000256" key="5">
    <source>
        <dbReference type="RuleBase" id="RU003796"/>
    </source>
</evidence>
<dbReference type="Pfam" id="PF02319">
    <property type="entry name" value="WHD_E2F_TDP"/>
    <property type="match status" value="1"/>
</dbReference>
<feature type="region of interest" description="Disordered" evidence="6">
    <location>
        <begin position="48"/>
        <end position="167"/>
    </location>
</feature>
<dbReference type="GO" id="GO:0000981">
    <property type="term" value="F:DNA-binding transcription factor activity, RNA polymerase II-specific"/>
    <property type="evidence" value="ECO:0007669"/>
    <property type="project" value="TreeGrafter"/>
</dbReference>
<feature type="compositionally biased region" description="Low complexity" evidence="6">
    <location>
        <begin position="81"/>
        <end position="103"/>
    </location>
</feature>
<evidence type="ECO:0000313" key="8">
    <source>
        <dbReference type="EMBL" id="CAB9529982.1"/>
    </source>
</evidence>
<dbReference type="FunFam" id="1.10.10.10:FF:000008">
    <property type="entry name" value="E2F transcription factor 1"/>
    <property type="match status" value="1"/>
</dbReference>
<feature type="compositionally biased region" description="Low complexity" evidence="6">
    <location>
        <begin position="112"/>
        <end position="130"/>
    </location>
</feature>
<dbReference type="InterPro" id="IPR036388">
    <property type="entry name" value="WH-like_DNA-bd_sf"/>
</dbReference>
<dbReference type="InterPro" id="IPR003316">
    <property type="entry name" value="E2F_WHTH_DNA-bd_dom"/>
</dbReference>
<sequence>MYAAAESPSPQLSFAQRKHRNETFKCFVLSPNEQYLNPLFAELLHRHQMQSSNDPESSRPKLPTKPPKTCPPPRTPRKTRTTLSSPTTASPFSTPTVTTSTMTDGTRNTFGTTSTVAAAATPSTVSSTPAKEFTPTSVQQRLSASNPTAPTSGGASATPQQQTSSRYDSSLGLLTKKFVSLLRGSTGNTLDLNRASMELGVQKRRIYDITNVLEGIGLLQKQGKNNVCWNENPPQTFSRAGESDADKAKRTETKQRLEALRQTVESLRHQESELDKYLDFLSRQAGVFSPTGVSARTGDYPSYIPLGLENAARYMYVIYQDITSLPMYRSDTIIGIKAPSGTSLEVPDPDQGMRPGTRRFQMYLSSRGAYGPDSRGGPIHVYLIRPKVSGPGDAPPEEEPRYEDRPRLEYDDSRPRSRPSDEESEKRSYSRSKGYAEPSWEPPRDHGYGSERRRSEDKDEKMEEIPEEEENDAESKPPAASSPTKQRGRSASKMPRSTPERRPEAEGSPLFDRKHTPRSFRDHPRDHSPVTRAIMYEGTPQRSSPRSRHYIPHDGHSPAPLTPHGPPSLGIRTPQSAQFDLMNMPLQSPMARGHRIPPRGYFNSPGPAPMHGGFSPPPPVGREFLRPDMFASPAAPRGDHPDRGDPSAFAGHSLEEDRSSAWRHSPARRDHHGR</sequence>
<feature type="region of interest" description="Disordered" evidence="6">
    <location>
        <begin position="384"/>
        <end position="573"/>
    </location>
</feature>
<keyword evidence="2 5" id="KW-0805">Transcription regulation</keyword>
<proteinExistence type="inferred from homology"/>
<keyword evidence="4 5" id="KW-0804">Transcription</keyword>
<keyword evidence="3 5" id="KW-0238">DNA-binding</keyword>
<evidence type="ECO:0000256" key="4">
    <source>
        <dbReference type="ARBA" id="ARBA00023163"/>
    </source>
</evidence>
<protein>
    <submittedName>
        <fullName evidence="8">Transcription factor E2F1</fullName>
    </submittedName>
</protein>
<dbReference type="InterPro" id="IPR037241">
    <property type="entry name" value="E2F-DP_heterodim"/>
</dbReference>
<gene>
    <name evidence="8" type="ORF">SEMRO_2696_G334910.1</name>
</gene>
<dbReference type="OrthoDB" id="48817at2759"/>
<dbReference type="PANTHER" id="PTHR12081">
    <property type="entry name" value="TRANSCRIPTION FACTOR E2F"/>
    <property type="match status" value="1"/>
</dbReference>
<dbReference type="GO" id="GO:0046983">
    <property type="term" value="F:protein dimerization activity"/>
    <property type="evidence" value="ECO:0007669"/>
    <property type="project" value="InterPro"/>
</dbReference>
<keyword evidence="9" id="KW-1185">Reference proteome</keyword>
<dbReference type="CDD" id="cd14660">
    <property type="entry name" value="E2F_DD"/>
    <property type="match status" value="1"/>
</dbReference>